<dbReference type="InterPro" id="IPR010158">
    <property type="entry name" value="Amidase_Cbmase"/>
</dbReference>
<dbReference type="InterPro" id="IPR036264">
    <property type="entry name" value="Bact_exopeptidase_dim_dom"/>
</dbReference>
<name>A0A133KND6_HEYCO</name>
<sequence>MEKELTIPMSVNQLSETNQVSEMIEWLASFGKTKTGGVTRRLYTPEWQAAQHALKAKMKETGLETYFDSVGNLYGRVQGTEKSGAILTGSHIDTVTEGGKYDGAYGVIAGFIAVSRLLRKYGPPKKTIETASLCEEEGSRFPITFWGSKNICGLYHFHDADGIQDENGILLSDAMKRAGFGPGKYISPARTDIRAFLELHIEQGMVLEQNNKTIGVATHIVGQRRYTIRLKGESNHAGTTPMALRKDAVTAAAQFISYLTRKAKETDPGLVATVGQIDVKPNVANVIAGEVAFSLDIRHHRQEVMEHYCNDVFSTFKRNAKKKGIHISITQWLDTAPVALDPALAEIARSIAKSRQIAFQDIVSGAGHDAQIFGSFCPTLLLFVPSRNGISHSPREYSAIRDLETGIDLLESVLYKLAYT</sequence>
<dbReference type="Pfam" id="PF01546">
    <property type="entry name" value="Peptidase_M20"/>
    <property type="match status" value="1"/>
</dbReference>
<evidence type="ECO:0000256" key="3">
    <source>
        <dbReference type="PIRSR" id="PIRSR001235-1"/>
    </source>
</evidence>
<dbReference type="PANTHER" id="PTHR32494:SF5">
    <property type="entry name" value="ALLANTOATE AMIDOHYDROLASE"/>
    <property type="match status" value="1"/>
</dbReference>
<evidence type="ECO:0000256" key="1">
    <source>
        <dbReference type="ARBA" id="ARBA00006153"/>
    </source>
</evidence>
<dbReference type="EMBL" id="LRPN01000083">
    <property type="protein sequence ID" value="KWZ81022.1"/>
    <property type="molecule type" value="Genomic_DNA"/>
</dbReference>
<comment type="similarity">
    <text evidence="1">Belongs to the peptidase M20 family.</text>
</comment>
<feature type="binding site" evidence="3">
    <location>
        <position position="392"/>
    </location>
    <ligand>
        <name>Zn(2+)</name>
        <dbReference type="ChEBI" id="CHEBI:29105"/>
        <label>2</label>
    </ligand>
</feature>
<feature type="binding site" evidence="3">
    <location>
        <position position="102"/>
    </location>
    <ligand>
        <name>Zn(2+)</name>
        <dbReference type="ChEBI" id="CHEBI:29105"/>
        <label>2</label>
    </ligand>
</feature>
<feature type="binding site" evidence="4">
    <location>
        <position position="285"/>
    </location>
    <ligand>
        <name>allantoate</name>
        <dbReference type="ChEBI" id="CHEBI:17536"/>
    </ligand>
</feature>
<feature type="binding site" evidence="3">
    <location>
        <position position="137"/>
    </location>
    <ligand>
        <name>Zn(2+)</name>
        <dbReference type="ChEBI" id="CHEBI:29105"/>
        <label>2</label>
    </ligand>
</feature>
<dbReference type="CDD" id="cd03884">
    <property type="entry name" value="M20_bAS"/>
    <property type="match status" value="1"/>
</dbReference>
<gene>
    <name evidence="6" type="ORF">HMPREF3213_02175</name>
</gene>
<proteinExistence type="inferred from homology"/>
<dbReference type="GO" id="GO:0046872">
    <property type="term" value="F:metal ion binding"/>
    <property type="evidence" value="ECO:0007669"/>
    <property type="project" value="UniProtKB-KW"/>
</dbReference>
<dbReference type="SUPFAM" id="SSF53187">
    <property type="entry name" value="Zn-dependent exopeptidases"/>
    <property type="match status" value="1"/>
</dbReference>
<dbReference type="NCBIfam" id="TIGR01879">
    <property type="entry name" value="hydantase"/>
    <property type="match status" value="1"/>
</dbReference>
<keyword evidence="2 6" id="KW-0378">Hydrolase</keyword>
<feature type="binding site" evidence="4">
    <location>
        <position position="298"/>
    </location>
    <ligand>
        <name>allantoate</name>
        <dbReference type="ChEBI" id="CHEBI:17536"/>
    </ligand>
</feature>
<dbReference type="PIRSF" id="PIRSF001235">
    <property type="entry name" value="Amidase_carbamoylase"/>
    <property type="match status" value="1"/>
</dbReference>
<reference evidence="7" key="1">
    <citation type="submission" date="2016-01" db="EMBL/GenBank/DDBJ databases">
        <authorList>
            <person name="Mitreva M."/>
            <person name="Pepin K.H."/>
            <person name="Mihindukulasuriya K.A."/>
            <person name="Fulton R."/>
            <person name="Fronick C."/>
            <person name="O'Laughlin M."/>
            <person name="Miner T."/>
            <person name="Herter B."/>
            <person name="Rosa B.A."/>
            <person name="Cordes M."/>
            <person name="Tomlinson C."/>
            <person name="Wollam A."/>
            <person name="Palsikar V.B."/>
            <person name="Mardis E.R."/>
            <person name="Wilson R.K."/>
        </authorList>
    </citation>
    <scope>NUCLEOTIDE SEQUENCE [LARGE SCALE GENOMIC DNA]</scope>
    <source>
        <strain evidence="7">GED7749B</strain>
    </source>
</reference>
<dbReference type="Gene3D" id="3.30.70.360">
    <property type="match status" value="1"/>
</dbReference>
<evidence type="ECO:0000313" key="7">
    <source>
        <dbReference type="Proteomes" id="UP000070376"/>
    </source>
</evidence>
<evidence type="ECO:0000256" key="4">
    <source>
        <dbReference type="PIRSR" id="PIRSR001235-2"/>
    </source>
</evidence>
<dbReference type="PANTHER" id="PTHR32494">
    <property type="entry name" value="ALLANTOATE DEIMINASE-RELATED"/>
    <property type="match status" value="1"/>
</dbReference>
<feature type="binding site" evidence="3">
    <location>
        <position position="200"/>
    </location>
    <ligand>
        <name>Zn(2+)</name>
        <dbReference type="ChEBI" id="CHEBI:29105"/>
        <label>1</label>
    </ligand>
</feature>
<feature type="binding site" evidence="3">
    <location>
        <position position="91"/>
    </location>
    <ligand>
        <name>Zn(2+)</name>
        <dbReference type="ChEBI" id="CHEBI:29105"/>
        <label>1</label>
    </ligand>
</feature>
<dbReference type="NCBIfam" id="NF006771">
    <property type="entry name" value="PRK09290.1-5"/>
    <property type="match status" value="1"/>
</dbReference>
<feature type="binding site" evidence="4">
    <location>
        <position position="225"/>
    </location>
    <ligand>
        <name>allantoate</name>
        <dbReference type="ChEBI" id="CHEBI:17536"/>
    </ligand>
</feature>
<evidence type="ECO:0000259" key="5">
    <source>
        <dbReference type="Pfam" id="PF07687"/>
    </source>
</evidence>
<dbReference type="Pfam" id="PF07687">
    <property type="entry name" value="M20_dimer"/>
    <property type="match status" value="1"/>
</dbReference>
<dbReference type="Proteomes" id="UP000070376">
    <property type="component" value="Unassembled WGS sequence"/>
</dbReference>
<protein>
    <submittedName>
        <fullName evidence="6">Putative N-carbamoyl-L-amino-acid hydrolase</fullName>
    </submittedName>
</protein>
<organism evidence="6 7">
    <name type="scientific">Heyndrickxia coagulans</name>
    <name type="common">Weizmannia coagulans</name>
    <dbReference type="NCBI Taxonomy" id="1398"/>
    <lineage>
        <taxon>Bacteria</taxon>
        <taxon>Bacillati</taxon>
        <taxon>Bacillota</taxon>
        <taxon>Bacilli</taxon>
        <taxon>Bacillales</taxon>
        <taxon>Bacillaceae</taxon>
        <taxon>Heyndrickxia</taxon>
    </lineage>
</organism>
<dbReference type="Gene3D" id="3.40.630.10">
    <property type="entry name" value="Zn peptidases"/>
    <property type="match status" value="1"/>
</dbReference>
<dbReference type="PATRIC" id="fig|1398.22.peg.2181"/>
<comment type="caution">
    <text evidence="6">The sequence shown here is derived from an EMBL/GenBank/DDBJ whole genome shotgun (WGS) entry which is preliminary data.</text>
</comment>
<dbReference type="SUPFAM" id="SSF55031">
    <property type="entry name" value="Bacterial exopeptidase dimerisation domain"/>
    <property type="match status" value="1"/>
</dbReference>
<dbReference type="GO" id="GO:0016813">
    <property type="term" value="F:hydrolase activity, acting on carbon-nitrogen (but not peptide) bonds, in linear amidines"/>
    <property type="evidence" value="ECO:0007669"/>
    <property type="project" value="InterPro"/>
</dbReference>
<dbReference type="InterPro" id="IPR011650">
    <property type="entry name" value="Peptidase_M20_dimer"/>
</dbReference>
<feature type="binding site" evidence="3">
    <location>
        <position position="102"/>
    </location>
    <ligand>
        <name>Zn(2+)</name>
        <dbReference type="ChEBI" id="CHEBI:29105"/>
        <label>1</label>
    </ligand>
</feature>
<evidence type="ECO:0000256" key="2">
    <source>
        <dbReference type="ARBA" id="ARBA00022801"/>
    </source>
</evidence>
<accession>A0A133KND6</accession>
<dbReference type="InterPro" id="IPR002933">
    <property type="entry name" value="Peptidase_M20"/>
</dbReference>
<feature type="domain" description="Peptidase M20 dimerisation" evidence="5">
    <location>
        <begin position="222"/>
        <end position="321"/>
    </location>
</feature>
<keyword evidence="3" id="KW-0479">Metal-binding</keyword>
<comment type="cofactor">
    <cofactor evidence="3">
        <name>Zn(2+)</name>
        <dbReference type="ChEBI" id="CHEBI:29105"/>
    </cofactor>
    <text evidence="3">Binds 2 Zn(2+) ions per subunit.</text>
</comment>
<evidence type="ECO:0000313" key="6">
    <source>
        <dbReference type="EMBL" id="KWZ81022.1"/>
    </source>
</evidence>
<dbReference type="AlphaFoldDB" id="A0A133KND6"/>
<keyword evidence="3" id="KW-0862">Zinc</keyword>
<dbReference type="NCBIfam" id="NF006768">
    <property type="entry name" value="PRK09290.1-1"/>
    <property type="match status" value="1"/>
</dbReference>